<reference evidence="1 2" key="1">
    <citation type="submission" date="2018-06" db="EMBL/GenBank/DDBJ databases">
        <title>Genomic Encyclopedia of Archaeal and Bacterial Type Strains, Phase II (KMG-II): from individual species to whole genera.</title>
        <authorList>
            <person name="Goeker M."/>
        </authorList>
    </citation>
    <scope>NUCLEOTIDE SEQUENCE [LARGE SCALE GENOMIC DNA]</scope>
    <source>
        <strain evidence="1 2">JCM 11668</strain>
    </source>
</reference>
<accession>A0A318TND3</accession>
<organism evidence="1 2">
    <name type="scientific">Rhodopseudomonas faecalis</name>
    <dbReference type="NCBI Taxonomy" id="99655"/>
    <lineage>
        <taxon>Bacteria</taxon>
        <taxon>Pseudomonadati</taxon>
        <taxon>Pseudomonadota</taxon>
        <taxon>Alphaproteobacteria</taxon>
        <taxon>Hyphomicrobiales</taxon>
        <taxon>Nitrobacteraceae</taxon>
        <taxon>Rhodopseudomonas</taxon>
    </lineage>
</organism>
<dbReference type="EMBL" id="QJTI01000001">
    <property type="protein sequence ID" value="PYF05397.1"/>
    <property type="molecule type" value="Genomic_DNA"/>
</dbReference>
<dbReference type="Proteomes" id="UP000248148">
    <property type="component" value="Unassembled WGS sequence"/>
</dbReference>
<comment type="caution">
    <text evidence="1">The sequence shown here is derived from an EMBL/GenBank/DDBJ whole genome shotgun (WGS) entry which is preliminary data.</text>
</comment>
<name>A0A318TND3_9BRAD</name>
<proteinExistence type="predicted"/>
<dbReference type="AlphaFoldDB" id="A0A318TND3"/>
<sequence length="79" mass="8932">MSYMAAALHAGRICPHRPRGALRQINVDYSIHWRVKIARKGCAAVRYVMSQRAVVNTRAHDLKMVRPSTNSSRKTAKNT</sequence>
<evidence type="ECO:0000313" key="1">
    <source>
        <dbReference type="EMBL" id="PYF05397.1"/>
    </source>
</evidence>
<gene>
    <name evidence="1" type="ORF">BJ122_101136</name>
</gene>
<evidence type="ECO:0000313" key="2">
    <source>
        <dbReference type="Proteomes" id="UP000248148"/>
    </source>
</evidence>
<protein>
    <submittedName>
        <fullName evidence="1">Uncharacterized protein</fullName>
    </submittedName>
</protein>
<keyword evidence="2" id="KW-1185">Reference proteome</keyword>